<dbReference type="AlphaFoldDB" id="A0A2D2AYU5"/>
<sequence length="498" mass="53690">MSKSIWPKIPSGFVRAVLAGHSSLGLAFAALIYLVCFSGSIAVLANEFKRWEQPDAPQLTRVEPAAIQRAVEQAVARHKGAEHIYLYPPTPDLPRFTLYVDVPKITHDPEYVADGQGTLVSDAQHAWTEFMTSMHIYLHLPQTWGMFVVGLTGVALLSSLISGVLAHPRVFKDAFHLRWGGSKRLQEADLHNRIGVWALPFHIAISLTGALLGLTIVIVGILALAVFKGDTDKAYALFIPPHPVDDPRPAALPDIPAAIKVIQAKAPGYAPVLVVLEHPGEEGGAILINAAKPGTLSRGDTYTFDRHGKLMYSKRFEEMNLGEKIIQVLAPIHFGWFAGGLMKTVYVVLGLGLTAVTSSGVAIWLARRRAKGRPAPRWERVWIATVWSQPFSFAVAAVVSLLAPLPMLAVWAAATAVALALAAAWTPQQLSARLRLATAGFMVGAAVLHMILKGGVMADPMGWIMDAIILASAAVLAATVLRLKPRETVAEPQPVPAE</sequence>
<feature type="transmembrane region" description="Helical" evidence="1">
    <location>
        <begin position="345"/>
        <end position="366"/>
    </location>
</feature>
<feature type="transmembrane region" description="Helical" evidence="1">
    <location>
        <begin position="408"/>
        <end position="427"/>
    </location>
</feature>
<dbReference type="EMBL" id="CP024201">
    <property type="protein sequence ID" value="ATQ43188.1"/>
    <property type="molecule type" value="Genomic_DNA"/>
</dbReference>
<organism evidence="2 3">
    <name type="scientific">Caulobacter mirabilis</name>
    <dbReference type="NCBI Taxonomy" id="69666"/>
    <lineage>
        <taxon>Bacteria</taxon>
        <taxon>Pseudomonadati</taxon>
        <taxon>Pseudomonadota</taxon>
        <taxon>Alphaproteobacteria</taxon>
        <taxon>Caulobacterales</taxon>
        <taxon>Caulobacteraceae</taxon>
        <taxon>Caulobacter</taxon>
    </lineage>
</organism>
<proteinExistence type="predicted"/>
<accession>A0A2D2AYU5</accession>
<evidence type="ECO:0000313" key="3">
    <source>
        <dbReference type="Proteomes" id="UP000228945"/>
    </source>
</evidence>
<dbReference type="PANTHER" id="PTHR34219">
    <property type="entry name" value="IRON-REGULATED INNER MEMBRANE PROTEIN-RELATED"/>
    <property type="match status" value="1"/>
</dbReference>
<feature type="transmembrane region" description="Helical" evidence="1">
    <location>
        <begin position="144"/>
        <end position="166"/>
    </location>
</feature>
<keyword evidence="1" id="KW-1133">Transmembrane helix</keyword>
<reference evidence="2 3" key="1">
    <citation type="submission" date="2017-10" db="EMBL/GenBank/DDBJ databases">
        <title>Genome sequence of Caulobacter mirabilis FWC38.</title>
        <authorList>
            <person name="Fiebig A."/>
            <person name="Crosson S."/>
        </authorList>
    </citation>
    <scope>NUCLEOTIDE SEQUENCE [LARGE SCALE GENOMIC DNA]</scope>
    <source>
        <strain evidence="2 3">FWC 38</strain>
    </source>
</reference>
<gene>
    <name evidence="2" type="ORF">CSW64_12570</name>
</gene>
<dbReference type="InterPro" id="IPR005625">
    <property type="entry name" value="PepSY-ass_TM"/>
</dbReference>
<dbReference type="Proteomes" id="UP000228945">
    <property type="component" value="Chromosome"/>
</dbReference>
<feature type="transmembrane region" description="Helical" evidence="1">
    <location>
        <begin position="201"/>
        <end position="227"/>
    </location>
</feature>
<keyword evidence="1" id="KW-0472">Membrane</keyword>
<evidence type="ECO:0000256" key="1">
    <source>
        <dbReference type="SAM" id="Phobius"/>
    </source>
</evidence>
<name>A0A2D2AYU5_9CAUL</name>
<dbReference type="KEGG" id="cmb:CSW64_12570"/>
<keyword evidence="3" id="KW-1185">Reference proteome</keyword>
<protein>
    <submittedName>
        <fullName evidence="2">Peptidase</fullName>
    </submittedName>
</protein>
<evidence type="ECO:0000313" key="2">
    <source>
        <dbReference type="EMBL" id="ATQ43188.1"/>
    </source>
</evidence>
<dbReference type="OrthoDB" id="9776609at2"/>
<dbReference type="RefSeq" id="WP_099622440.1">
    <property type="nucleotide sequence ID" value="NZ_CP024201.1"/>
</dbReference>
<feature type="transmembrane region" description="Helical" evidence="1">
    <location>
        <begin position="24"/>
        <end position="45"/>
    </location>
</feature>
<feature type="transmembrane region" description="Helical" evidence="1">
    <location>
        <begin position="434"/>
        <end position="452"/>
    </location>
</feature>
<dbReference type="Pfam" id="PF03929">
    <property type="entry name" value="PepSY_TM"/>
    <property type="match status" value="1"/>
</dbReference>
<feature type="transmembrane region" description="Helical" evidence="1">
    <location>
        <begin position="464"/>
        <end position="483"/>
    </location>
</feature>
<dbReference type="PANTHER" id="PTHR34219:SF3">
    <property type="entry name" value="BLL7967 PROTEIN"/>
    <property type="match status" value="1"/>
</dbReference>
<keyword evidence="1" id="KW-0812">Transmembrane</keyword>